<dbReference type="Proteomes" id="UP000093309">
    <property type="component" value="Unassembled WGS sequence"/>
</dbReference>
<keyword evidence="3" id="KW-0326">Glycosidase</keyword>
<dbReference type="Pfam" id="PF22422">
    <property type="entry name" value="MGH1-like_GH"/>
    <property type="match status" value="1"/>
</dbReference>
<evidence type="ECO:0000256" key="2">
    <source>
        <dbReference type="ARBA" id="ARBA00022801"/>
    </source>
</evidence>
<accession>A0A1C0ZT18</accession>
<gene>
    <name evidence="5" type="ORF">A8709_05950</name>
</gene>
<comment type="similarity">
    <text evidence="1">Belongs to the glycosyl hydrolase 63 family.</text>
</comment>
<dbReference type="GO" id="GO:0009311">
    <property type="term" value="P:oligosaccharide metabolic process"/>
    <property type="evidence" value="ECO:0007669"/>
    <property type="project" value="InterPro"/>
</dbReference>
<evidence type="ECO:0000259" key="4">
    <source>
        <dbReference type="Pfam" id="PF22422"/>
    </source>
</evidence>
<comment type="caution">
    <text evidence="5">The sequence shown here is derived from an EMBL/GenBank/DDBJ whole genome shotgun (WGS) entry which is preliminary data.</text>
</comment>
<dbReference type="InterPro" id="IPR054491">
    <property type="entry name" value="MGH1-like_GH"/>
</dbReference>
<reference evidence="6" key="1">
    <citation type="submission" date="2016-05" db="EMBL/GenBank/DDBJ databases">
        <title>Paenibacillus oryzae. sp. nov., isolated from the rice root.</title>
        <authorList>
            <person name="Zhang J."/>
            <person name="Zhang X."/>
        </authorList>
    </citation>
    <scope>NUCLEOTIDE SEQUENCE [LARGE SCALE GENOMIC DNA]</scope>
    <source>
        <strain evidence="6">KCTC13222</strain>
    </source>
</reference>
<keyword evidence="6" id="KW-1185">Reference proteome</keyword>
<dbReference type="AlphaFoldDB" id="A0A1C0ZT18"/>
<dbReference type="PANTHER" id="PTHR10412">
    <property type="entry name" value="MANNOSYL-OLIGOSACCHARIDE GLUCOSIDASE"/>
    <property type="match status" value="1"/>
</dbReference>
<evidence type="ECO:0000313" key="5">
    <source>
        <dbReference type="EMBL" id="OCT11220.1"/>
    </source>
</evidence>
<feature type="domain" description="Mannosylglycerate hydrolase MGH1-like glycoside hydrolase" evidence="4">
    <location>
        <begin position="250"/>
        <end position="556"/>
    </location>
</feature>
<proteinExistence type="inferred from homology"/>
<dbReference type="SUPFAM" id="SSF48208">
    <property type="entry name" value="Six-hairpin glycosidases"/>
    <property type="match status" value="1"/>
</dbReference>
<dbReference type="RefSeq" id="WP_065858051.1">
    <property type="nucleotide sequence ID" value="NZ_LYPC01000028.1"/>
</dbReference>
<dbReference type="STRING" id="512399.A8709_05950"/>
<dbReference type="InterPro" id="IPR012341">
    <property type="entry name" value="6hp_glycosidase-like_sf"/>
</dbReference>
<evidence type="ECO:0000256" key="3">
    <source>
        <dbReference type="ARBA" id="ARBA00023295"/>
    </source>
</evidence>
<dbReference type="OrthoDB" id="9798687at2"/>
<dbReference type="EMBL" id="LYPC01000028">
    <property type="protein sequence ID" value="OCT11220.1"/>
    <property type="molecule type" value="Genomic_DNA"/>
</dbReference>
<dbReference type="InterPro" id="IPR004888">
    <property type="entry name" value="Glycoside_hydrolase_63"/>
</dbReference>
<dbReference type="Gene3D" id="1.50.10.10">
    <property type="match status" value="1"/>
</dbReference>
<dbReference type="GO" id="GO:0006487">
    <property type="term" value="P:protein N-linked glycosylation"/>
    <property type="evidence" value="ECO:0007669"/>
    <property type="project" value="TreeGrafter"/>
</dbReference>
<protein>
    <recommendedName>
        <fullName evidence="4">Mannosylglycerate hydrolase MGH1-like glycoside hydrolase domain-containing protein</fullName>
    </recommendedName>
</protein>
<sequence>MNFNFDLNIVPFSRRESFLAVSILPQAQGRQEGLYLRTVRGGDDKFGEAFHIDMRDNDGHSVAFQTIACPEKIRLVSESGLMAEICISDSHTFRIRTQGCSIRLTFRTAAYDYAYQAASRSWEVNSFTHECRFMLTALVGDIQMEVPWDKIKSTYVIADFLPDGESGICEFAIEEFRTVWEPREIWESFDDVVKQVKDEFEQWLDRTLTLPERWQASRALAAYITWSCLVPAEGCLTRPAMYMSKNWMTNIWSWDHCFNAMALVRNDPKLAWDQFMIFFDRQDESGLIPDFINDKYELWNCNKPPIHGWTLSWMMARTDYIKEAQLREVYGPLSKWTKWWFRYRDGDGDGIPQYNHGNDSGWDNSTAFNNGIPVESPDLAAFLILQAELLAEIAGLLGYAEEATEWRWLAEGTLEKMIHHFWKEDRFTACRSGTHEQSDGDSLLLFVPILLGKRLPEPVRTALLAGLRDEDRFLTRNGWATESVNSPYYLPDGYWRGPIWAPSTMLLLEGVVAAGDRELAELVAQRFCTMLDRSGMAENFDALTGQGLRDRAFTWTSSVFLILGHEYTNTTT</sequence>
<keyword evidence="2" id="KW-0378">Hydrolase</keyword>
<dbReference type="PANTHER" id="PTHR10412:SF11">
    <property type="entry name" value="MANNOSYL-OLIGOSACCHARIDE GLUCOSIDASE"/>
    <property type="match status" value="1"/>
</dbReference>
<name>A0A1C0ZT18_9BACL</name>
<organism evidence="5 6">
    <name type="scientific">Paenibacillus pectinilyticus</name>
    <dbReference type="NCBI Taxonomy" id="512399"/>
    <lineage>
        <taxon>Bacteria</taxon>
        <taxon>Bacillati</taxon>
        <taxon>Bacillota</taxon>
        <taxon>Bacilli</taxon>
        <taxon>Bacillales</taxon>
        <taxon>Paenibacillaceae</taxon>
        <taxon>Paenibacillus</taxon>
    </lineage>
</organism>
<evidence type="ECO:0000256" key="1">
    <source>
        <dbReference type="ARBA" id="ARBA00010833"/>
    </source>
</evidence>
<dbReference type="GO" id="GO:0004573">
    <property type="term" value="F:Glc3Man9GlcNAc2 oligosaccharide glucosidase activity"/>
    <property type="evidence" value="ECO:0007669"/>
    <property type="project" value="InterPro"/>
</dbReference>
<dbReference type="InterPro" id="IPR008928">
    <property type="entry name" value="6-hairpin_glycosidase_sf"/>
</dbReference>
<evidence type="ECO:0000313" key="6">
    <source>
        <dbReference type="Proteomes" id="UP000093309"/>
    </source>
</evidence>